<dbReference type="InterPro" id="IPR052785">
    <property type="entry name" value="Enterotoxin_cmpnt"/>
</dbReference>
<dbReference type="Pfam" id="PF05791">
    <property type="entry name" value="Bacillus_HBL"/>
    <property type="match status" value="1"/>
</dbReference>
<dbReference type="CDD" id="cd21116">
    <property type="entry name" value="ClyA-like"/>
    <property type="match status" value="1"/>
</dbReference>
<keyword evidence="1" id="KW-0175">Coiled coil</keyword>
<dbReference type="Gene3D" id="1.20.1170.10">
    <property type="match status" value="2"/>
</dbReference>
<dbReference type="PANTHER" id="PTHR38443:SF2">
    <property type="entry name" value="NON-HEMOLYTIC ENTEROTOXIN LYTIC COMPONENT L1"/>
    <property type="match status" value="1"/>
</dbReference>
<comment type="caution">
    <text evidence="2">The sequence shown here is derived from an EMBL/GenBank/DDBJ whole genome shotgun (WGS) entry which is preliminary data.</text>
</comment>
<dbReference type="Proteomes" id="UP000190641">
    <property type="component" value="Unassembled WGS sequence"/>
</dbReference>
<name>A0A9X6BF50_BACCE</name>
<dbReference type="RefSeq" id="WP_078186822.1">
    <property type="nucleotide sequence ID" value="NZ_MUAU01000046.1"/>
</dbReference>
<sequence>MKRKALKGFLVTSILTGGGIFIPTVTTPIALAENTQEYTGLSPSLRKLGAQSTLIQMFVDQALTRPNIRMSEIPALLTRQVFIKQDLQEWSSEIYPHLILINAKIKGFTSKMNSYYPTLKQCVDNDDFGNEFSDRLEALRELGNSNQDKIQNHINELQFFRTQLGNNIKELNKQIAVGQQILTTSESGKIDQYKKDLVDAKTTIQKDLQEIALIPGALNAKGFEIFKDMYGLSKGIITPAAEIALAAINKGKEIEESIVEAEKAAEKAAKEAGKSTQEIELAKKEARDKIEESKKGELAAAAAAKSQEYDLMKTIDIEKIQQTYNSFAEVNKLTASQKIYLDDLQKQNQLIYTLTTKLTVADIQKVMLLEMQNDVDTFEELINQELTLLDNYKKDWEQIKTCMTQLSTNTSNHDMQVIQLKRLKEFSMQLEEQTTQFNNTGNSL</sequence>
<feature type="coiled-coil region" evidence="1">
    <location>
        <begin position="251"/>
        <end position="285"/>
    </location>
</feature>
<gene>
    <name evidence="2" type="ORF">BLX06_15595</name>
</gene>
<protein>
    <submittedName>
        <fullName evidence="2">Hemolysin BL lytic component L2</fullName>
    </submittedName>
</protein>
<dbReference type="PANTHER" id="PTHR38443">
    <property type="match status" value="1"/>
</dbReference>
<dbReference type="GO" id="GO:0016020">
    <property type="term" value="C:membrane"/>
    <property type="evidence" value="ECO:0007669"/>
    <property type="project" value="InterPro"/>
</dbReference>
<reference evidence="2 3" key="1">
    <citation type="submission" date="2017-01" db="EMBL/GenBank/DDBJ databases">
        <title>Bacillus cereus isolates.</title>
        <authorList>
            <person name="Beno S.M."/>
        </authorList>
    </citation>
    <scope>NUCLEOTIDE SEQUENCE [LARGE SCALE GENOMIC DNA]</scope>
    <source>
        <strain evidence="2 3">FSL K6-1030</strain>
    </source>
</reference>
<proteinExistence type="predicted"/>
<dbReference type="InterPro" id="IPR008414">
    <property type="entry name" value="HBL"/>
</dbReference>
<evidence type="ECO:0000256" key="1">
    <source>
        <dbReference type="SAM" id="Coils"/>
    </source>
</evidence>
<evidence type="ECO:0000313" key="2">
    <source>
        <dbReference type="EMBL" id="OOR74153.1"/>
    </source>
</evidence>
<dbReference type="SUPFAM" id="SSF58100">
    <property type="entry name" value="Bacterial hemolysins"/>
    <property type="match status" value="1"/>
</dbReference>
<accession>A0A9X6BF50</accession>
<evidence type="ECO:0000313" key="3">
    <source>
        <dbReference type="Proteomes" id="UP000190641"/>
    </source>
</evidence>
<dbReference type="AlphaFoldDB" id="A0A9X6BF50"/>
<organism evidence="2 3">
    <name type="scientific">Bacillus cereus</name>
    <dbReference type="NCBI Taxonomy" id="1396"/>
    <lineage>
        <taxon>Bacteria</taxon>
        <taxon>Bacillati</taxon>
        <taxon>Bacillota</taxon>
        <taxon>Bacilli</taxon>
        <taxon>Bacillales</taxon>
        <taxon>Bacillaceae</taxon>
        <taxon>Bacillus</taxon>
        <taxon>Bacillus cereus group</taxon>
    </lineage>
</organism>
<dbReference type="EMBL" id="MUAU01000046">
    <property type="protein sequence ID" value="OOR74153.1"/>
    <property type="molecule type" value="Genomic_DNA"/>
</dbReference>